<gene>
    <name evidence="2" type="ORF">DBRI00130_LOCUS19922</name>
</gene>
<dbReference type="Gene3D" id="1.25.40.20">
    <property type="entry name" value="Ankyrin repeat-containing domain"/>
    <property type="match status" value="1"/>
</dbReference>
<name>A0A7S4RJP1_9STRA</name>
<proteinExistence type="predicted"/>
<protein>
    <submittedName>
        <fullName evidence="2">Uncharacterized protein</fullName>
    </submittedName>
</protein>
<sequence length="280" mass="32134">MQTGPGPNIRCCLYILFHKLSGCLRKKLPQTHNMTASIQLPLPHNLLRGRTSTMQLSIHSNKRRKLSDGSHQQPRKVMRITSSLDAKRSADAPVGESSEPMEPQKMIMSSLESQGHDVSGRMPLQLEDFFVKVTEEQMETYCQAANAVRSRNFAALHKMHEEGLSLQCSNRFGESLIHMACRRSLTDVVSFLIQDASVSIRVRDDYGRTPLHDACWTCEPNFELMDLLIRECPDLLLVEDKRGHKPFDYVRREHWGVWNRFLEDRKDLLSPKHLLASKLQ</sequence>
<feature type="region of interest" description="Disordered" evidence="1">
    <location>
        <begin position="56"/>
        <end position="102"/>
    </location>
</feature>
<dbReference type="SMART" id="SM00248">
    <property type="entry name" value="ANK"/>
    <property type="match status" value="2"/>
</dbReference>
<reference evidence="2" key="1">
    <citation type="submission" date="2021-01" db="EMBL/GenBank/DDBJ databases">
        <authorList>
            <person name="Corre E."/>
            <person name="Pelletier E."/>
            <person name="Niang G."/>
            <person name="Scheremetjew M."/>
            <person name="Finn R."/>
            <person name="Kale V."/>
            <person name="Holt S."/>
            <person name="Cochrane G."/>
            <person name="Meng A."/>
            <person name="Brown T."/>
            <person name="Cohen L."/>
        </authorList>
    </citation>
    <scope>NUCLEOTIDE SEQUENCE</scope>
    <source>
        <strain evidence="2">GSO104</strain>
    </source>
</reference>
<dbReference type="InterPro" id="IPR036770">
    <property type="entry name" value="Ankyrin_rpt-contain_sf"/>
</dbReference>
<dbReference type="EMBL" id="HBNS01025259">
    <property type="protein sequence ID" value="CAE4616780.1"/>
    <property type="molecule type" value="Transcribed_RNA"/>
</dbReference>
<dbReference type="SUPFAM" id="SSF48403">
    <property type="entry name" value="Ankyrin repeat"/>
    <property type="match status" value="1"/>
</dbReference>
<evidence type="ECO:0000256" key="1">
    <source>
        <dbReference type="SAM" id="MobiDB-lite"/>
    </source>
</evidence>
<organism evidence="2">
    <name type="scientific">Ditylum brightwellii</name>
    <dbReference type="NCBI Taxonomy" id="49249"/>
    <lineage>
        <taxon>Eukaryota</taxon>
        <taxon>Sar</taxon>
        <taxon>Stramenopiles</taxon>
        <taxon>Ochrophyta</taxon>
        <taxon>Bacillariophyta</taxon>
        <taxon>Mediophyceae</taxon>
        <taxon>Lithodesmiophycidae</taxon>
        <taxon>Lithodesmiales</taxon>
        <taxon>Lithodesmiaceae</taxon>
        <taxon>Ditylum</taxon>
    </lineage>
</organism>
<accession>A0A7S4RJP1</accession>
<dbReference type="InterPro" id="IPR002110">
    <property type="entry name" value="Ankyrin_rpt"/>
</dbReference>
<evidence type="ECO:0000313" key="2">
    <source>
        <dbReference type="EMBL" id="CAE4616780.1"/>
    </source>
</evidence>
<dbReference type="AlphaFoldDB" id="A0A7S4RJP1"/>
<dbReference type="Pfam" id="PF12796">
    <property type="entry name" value="Ank_2"/>
    <property type="match status" value="1"/>
</dbReference>